<proteinExistence type="inferred from homology"/>
<feature type="domain" description="AAA+ ATPase" evidence="6">
    <location>
        <begin position="82"/>
        <end position="234"/>
    </location>
</feature>
<dbReference type="OMA" id="NVCDSVQ"/>
<dbReference type="GO" id="GO:0005524">
    <property type="term" value="F:ATP binding"/>
    <property type="evidence" value="ECO:0007669"/>
    <property type="project" value="UniProtKB-KW"/>
</dbReference>
<dbReference type="PANTHER" id="PTHR45991">
    <property type="entry name" value="PACHYTENE CHECKPOINT PROTEIN 2"/>
    <property type="match status" value="1"/>
</dbReference>
<accession>A0A139AT65</accession>
<name>A0A139AT65_GONPJ</name>
<evidence type="ECO:0000256" key="2">
    <source>
        <dbReference type="ARBA" id="ARBA00022741"/>
    </source>
</evidence>
<keyword evidence="3 5" id="KW-0067">ATP-binding</keyword>
<protein>
    <submittedName>
        <fullName evidence="7">AAA-domain-containing protein</fullName>
    </submittedName>
</protein>
<dbReference type="OrthoDB" id="10042665at2759"/>
<dbReference type="SUPFAM" id="SSF52540">
    <property type="entry name" value="P-loop containing nucleoside triphosphate hydrolases"/>
    <property type="match status" value="1"/>
</dbReference>
<evidence type="ECO:0000256" key="5">
    <source>
        <dbReference type="RuleBase" id="RU003651"/>
    </source>
</evidence>
<dbReference type="FunFam" id="3.40.50.300:FF:001494">
    <property type="entry name" value="Pachytene checkpoint component Pch2"/>
    <property type="match status" value="1"/>
</dbReference>
<dbReference type="STRING" id="1344416.A0A139AT65"/>
<feature type="non-terminal residue" evidence="7">
    <location>
        <position position="1"/>
    </location>
</feature>
<keyword evidence="2 5" id="KW-0547">Nucleotide-binding</keyword>
<dbReference type="PRINTS" id="PR00300">
    <property type="entry name" value="CLPPROTEASEA"/>
</dbReference>
<evidence type="ECO:0000256" key="4">
    <source>
        <dbReference type="ARBA" id="ARBA00023254"/>
    </source>
</evidence>
<comment type="similarity">
    <text evidence="1">Belongs to the AAA ATPase family. PCH2 subfamily.</text>
</comment>
<dbReference type="GO" id="GO:0016887">
    <property type="term" value="F:ATP hydrolysis activity"/>
    <property type="evidence" value="ECO:0007669"/>
    <property type="project" value="InterPro"/>
</dbReference>
<dbReference type="InterPro" id="IPR001270">
    <property type="entry name" value="ClpA/B"/>
</dbReference>
<dbReference type="GO" id="GO:0007131">
    <property type="term" value="P:reciprocal meiotic recombination"/>
    <property type="evidence" value="ECO:0007669"/>
    <property type="project" value="TreeGrafter"/>
</dbReference>
<evidence type="ECO:0000313" key="8">
    <source>
        <dbReference type="Proteomes" id="UP000070544"/>
    </source>
</evidence>
<dbReference type="InterPro" id="IPR044539">
    <property type="entry name" value="Pch2-like"/>
</dbReference>
<keyword evidence="4" id="KW-0469">Meiosis</keyword>
<dbReference type="PANTHER" id="PTHR45991:SF1">
    <property type="entry name" value="PACHYTENE CHECKPOINT PROTEIN 2 HOMOLOG"/>
    <property type="match status" value="1"/>
</dbReference>
<dbReference type="AlphaFoldDB" id="A0A139AT65"/>
<dbReference type="Pfam" id="PF00004">
    <property type="entry name" value="AAA"/>
    <property type="match status" value="1"/>
</dbReference>
<sequence length="358" mass="39810">LHLSSCNMSVFVYQLADDEPVEEMNEEENVMTSHHLVLPSRTLEGLWESLVFDDEIQTQLLDYITTTMEFSDCAVDPNIISWNRVVLLYGPPGTGKTSLCRALAHKLSVRLSNRFAYGKLIEINSHSLFSKWFSESGKLVMKMFSTISELASDDDAFVTVLIDEVESLTAARRAAVGGSEPSDAVRVVNALLTQIDQIKKRKNVLIVTTSNVTEAIDLAFVDRADIKHYIAPPSARAVYTILCSCISELVRTGIVLSDGKLLDWKEIELFRGLPPTINPHRASIRLASVADKCAALQLSGRTLRRLPFLAHAHFVRRRGVSGEVFVEALEKALESEGIAREIMRREGERPHEGKSNAS</sequence>
<organism evidence="7 8">
    <name type="scientific">Gonapodya prolifera (strain JEL478)</name>
    <name type="common">Monoblepharis prolifera</name>
    <dbReference type="NCBI Taxonomy" id="1344416"/>
    <lineage>
        <taxon>Eukaryota</taxon>
        <taxon>Fungi</taxon>
        <taxon>Fungi incertae sedis</taxon>
        <taxon>Chytridiomycota</taxon>
        <taxon>Chytridiomycota incertae sedis</taxon>
        <taxon>Monoblepharidomycetes</taxon>
        <taxon>Monoblepharidales</taxon>
        <taxon>Gonapodyaceae</taxon>
        <taxon>Gonapodya</taxon>
    </lineage>
</organism>
<reference evidence="7 8" key="1">
    <citation type="journal article" date="2015" name="Genome Biol. Evol.">
        <title>Phylogenomic analyses indicate that early fungi evolved digesting cell walls of algal ancestors of land plants.</title>
        <authorList>
            <person name="Chang Y."/>
            <person name="Wang S."/>
            <person name="Sekimoto S."/>
            <person name="Aerts A.L."/>
            <person name="Choi C."/>
            <person name="Clum A."/>
            <person name="LaButti K.M."/>
            <person name="Lindquist E.A."/>
            <person name="Yee Ngan C."/>
            <person name="Ohm R.A."/>
            <person name="Salamov A.A."/>
            <person name="Grigoriev I.V."/>
            <person name="Spatafora J.W."/>
            <person name="Berbee M.L."/>
        </authorList>
    </citation>
    <scope>NUCLEOTIDE SEQUENCE [LARGE SCALE GENOMIC DNA]</scope>
    <source>
        <strain evidence="7 8">JEL478</strain>
    </source>
</reference>
<gene>
    <name evidence="7" type="ORF">M427DRAFT_94857</name>
</gene>
<dbReference type="CDD" id="cd19508">
    <property type="entry name" value="RecA-like_Pch2-like"/>
    <property type="match status" value="1"/>
</dbReference>
<evidence type="ECO:0000256" key="1">
    <source>
        <dbReference type="ARBA" id="ARBA00007271"/>
    </source>
</evidence>
<dbReference type="Pfam" id="PF23242">
    <property type="entry name" value="AAA_lid_TRIP13_C"/>
    <property type="match status" value="1"/>
</dbReference>
<dbReference type="InterPro" id="IPR027417">
    <property type="entry name" value="P-loop_NTPase"/>
</dbReference>
<dbReference type="GO" id="GO:0051598">
    <property type="term" value="P:meiotic recombination checkpoint signaling"/>
    <property type="evidence" value="ECO:0007669"/>
    <property type="project" value="TreeGrafter"/>
</dbReference>
<dbReference type="GO" id="GO:0005694">
    <property type="term" value="C:chromosome"/>
    <property type="evidence" value="ECO:0007669"/>
    <property type="project" value="TreeGrafter"/>
</dbReference>
<evidence type="ECO:0000313" key="7">
    <source>
        <dbReference type="EMBL" id="KXS19753.1"/>
    </source>
</evidence>
<dbReference type="PROSITE" id="PS00674">
    <property type="entry name" value="AAA"/>
    <property type="match status" value="1"/>
</dbReference>
<dbReference type="Gene3D" id="3.40.50.300">
    <property type="entry name" value="P-loop containing nucleotide triphosphate hydrolases"/>
    <property type="match status" value="1"/>
</dbReference>
<evidence type="ECO:0000256" key="3">
    <source>
        <dbReference type="ARBA" id="ARBA00022840"/>
    </source>
</evidence>
<dbReference type="EMBL" id="KQ965737">
    <property type="protein sequence ID" value="KXS19753.1"/>
    <property type="molecule type" value="Genomic_DNA"/>
</dbReference>
<dbReference type="SMART" id="SM00382">
    <property type="entry name" value="AAA"/>
    <property type="match status" value="1"/>
</dbReference>
<dbReference type="GO" id="GO:0005634">
    <property type="term" value="C:nucleus"/>
    <property type="evidence" value="ECO:0007669"/>
    <property type="project" value="TreeGrafter"/>
</dbReference>
<dbReference type="InterPro" id="IPR003593">
    <property type="entry name" value="AAA+_ATPase"/>
</dbReference>
<evidence type="ECO:0000259" key="6">
    <source>
        <dbReference type="SMART" id="SM00382"/>
    </source>
</evidence>
<keyword evidence="8" id="KW-1185">Reference proteome</keyword>
<dbReference type="Proteomes" id="UP000070544">
    <property type="component" value="Unassembled WGS sequence"/>
</dbReference>
<dbReference type="InterPro" id="IPR058249">
    <property type="entry name" value="Pch2_C"/>
</dbReference>
<dbReference type="InterPro" id="IPR003960">
    <property type="entry name" value="ATPase_AAA_CS"/>
</dbReference>
<dbReference type="InterPro" id="IPR003959">
    <property type="entry name" value="ATPase_AAA_core"/>
</dbReference>